<proteinExistence type="predicted"/>
<protein>
    <submittedName>
        <fullName evidence="1">Regulatory protein RecX</fullName>
    </submittedName>
</protein>
<dbReference type="Proteomes" id="UP000307720">
    <property type="component" value="Unassembled WGS sequence"/>
</dbReference>
<reference evidence="1" key="1">
    <citation type="submission" date="2019-04" db="EMBL/GenBank/DDBJ databases">
        <title>Microbes associate with the intestines of laboratory mice.</title>
        <authorList>
            <person name="Navarre W."/>
            <person name="Wong E."/>
            <person name="Huang K."/>
            <person name="Tropini C."/>
            <person name="Ng K."/>
            <person name="Yu B."/>
        </authorList>
    </citation>
    <scope>NUCLEOTIDE SEQUENCE</scope>
    <source>
        <strain evidence="1">NM72_1-8</strain>
    </source>
</reference>
<sequence>MTVTKIEAFGKNRYRIYIDERRAFVLYKGELSRYKIREGEVLGEESYREIVDSVLVKRAKLRCMNLLKSMDRTEWQLRQKLEQGEYPQDIIDTAVAYVKSYGYVDDISYASRYIDSRQQSRSRRQIICELQQKGIEKDVILAAYEEKEPVDECALIYRLLEKKHMEPRAATPKEKQKMYMFLMRKGFSSSEVSKVLRGGEYDFC</sequence>
<evidence type="ECO:0000313" key="1">
    <source>
        <dbReference type="EMBL" id="TGX98576.1"/>
    </source>
</evidence>
<organism evidence="1 2">
    <name type="scientific">Hominisplanchenecus murintestinalis</name>
    <dbReference type="NCBI Taxonomy" id="2941517"/>
    <lineage>
        <taxon>Bacteria</taxon>
        <taxon>Bacillati</taxon>
        <taxon>Bacillota</taxon>
        <taxon>Clostridia</taxon>
        <taxon>Lachnospirales</taxon>
        <taxon>Lachnospiraceae</taxon>
        <taxon>Hominisplanchenecus</taxon>
    </lineage>
</organism>
<accession>A0AC61QZK9</accession>
<keyword evidence="2" id="KW-1185">Reference proteome</keyword>
<comment type="caution">
    <text evidence="1">The sequence shown here is derived from an EMBL/GenBank/DDBJ whole genome shotgun (WGS) entry which is preliminary data.</text>
</comment>
<evidence type="ECO:0000313" key="2">
    <source>
        <dbReference type="Proteomes" id="UP000307720"/>
    </source>
</evidence>
<dbReference type="EMBL" id="SRZB01000016">
    <property type="protein sequence ID" value="TGX98576.1"/>
    <property type="molecule type" value="Genomic_DNA"/>
</dbReference>
<gene>
    <name evidence="1" type="ORF">E5357_08660</name>
</gene>
<name>A0AC61QZK9_9FIRM</name>